<evidence type="ECO:0000313" key="1">
    <source>
        <dbReference type="EMBL" id="KAJ1360731.1"/>
    </source>
</evidence>
<feature type="non-terminal residue" evidence="1">
    <location>
        <position position="1"/>
    </location>
</feature>
<name>A0AAD5QV85_PARTN</name>
<dbReference type="EMBL" id="JAHQIW010003949">
    <property type="protein sequence ID" value="KAJ1360731.1"/>
    <property type="molecule type" value="Genomic_DNA"/>
</dbReference>
<evidence type="ECO:0000313" key="2">
    <source>
        <dbReference type="Proteomes" id="UP001196413"/>
    </source>
</evidence>
<gene>
    <name evidence="1" type="ORF">KIN20_019774</name>
</gene>
<sequence>QSASSTTVVYTRVSASEILHSSDITPKQFRLERQRWRKRRRRRATMENGLELSALK</sequence>
<protein>
    <submittedName>
        <fullName evidence="1">Uncharacterized protein</fullName>
    </submittedName>
</protein>
<reference evidence="1" key="1">
    <citation type="submission" date="2021-06" db="EMBL/GenBank/DDBJ databases">
        <title>Parelaphostrongylus tenuis whole genome reference sequence.</title>
        <authorList>
            <person name="Garwood T.J."/>
            <person name="Larsen P.A."/>
            <person name="Fountain-Jones N.M."/>
            <person name="Garbe J.R."/>
            <person name="Macchietto M.G."/>
            <person name="Kania S.A."/>
            <person name="Gerhold R.W."/>
            <person name="Richards J.E."/>
            <person name="Wolf T.M."/>
        </authorList>
    </citation>
    <scope>NUCLEOTIDE SEQUENCE</scope>
    <source>
        <strain evidence="1">MNPRO001-30</strain>
        <tissue evidence="1">Meninges</tissue>
    </source>
</reference>
<keyword evidence="2" id="KW-1185">Reference proteome</keyword>
<dbReference type="AlphaFoldDB" id="A0AAD5QV85"/>
<proteinExistence type="predicted"/>
<organism evidence="1 2">
    <name type="scientific">Parelaphostrongylus tenuis</name>
    <name type="common">Meningeal worm</name>
    <dbReference type="NCBI Taxonomy" id="148309"/>
    <lineage>
        <taxon>Eukaryota</taxon>
        <taxon>Metazoa</taxon>
        <taxon>Ecdysozoa</taxon>
        <taxon>Nematoda</taxon>
        <taxon>Chromadorea</taxon>
        <taxon>Rhabditida</taxon>
        <taxon>Rhabditina</taxon>
        <taxon>Rhabditomorpha</taxon>
        <taxon>Strongyloidea</taxon>
        <taxon>Metastrongylidae</taxon>
        <taxon>Parelaphostrongylus</taxon>
    </lineage>
</organism>
<accession>A0AAD5QV85</accession>
<dbReference type="Proteomes" id="UP001196413">
    <property type="component" value="Unassembled WGS sequence"/>
</dbReference>
<comment type="caution">
    <text evidence="1">The sequence shown here is derived from an EMBL/GenBank/DDBJ whole genome shotgun (WGS) entry which is preliminary data.</text>
</comment>